<keyword evidence="5 7" id="KW-1133">Transmembrane helix</keyword>
<feature type="transmembrane region" description="Helical" evidence="7">
    <location>
        <begin position="356"/>
        <end position="380"/>
    </location>
</feature>
<dbReference type="EMBL" id="CAXAMM010016891">
    <property type="protein sequence ID" value="CAK9040011.1"/>
    <property type="molecule type" value="Genomic_DNA"/>
</dbReference>
<feature type="transmembrane region" description="Helical" evidence="7">
    <location>
        <begin position="246"/>
        <end position="264"/>
    </location>
</feature>
<keyword evidence="6 7" id="KW-0472">Membrane</keyword>
<evidence type="ECO:0000256" key="7">
    <source>
        <dbReference type="SAM" id="Phobius"/>
    </source>
</evidence>
<reference evidence="8 9" key="1">
    <citation type="submission" date="2024-02" db="EMBL/GenBank/DDBJ databases">
        <authorList>
            <person name="Chen Y."/>
            <person name="Shah S."/>
            <person name="Dougan E. K."/>
            <person name="Thang M."/>
            <person name="Chan C."/>
        </authorList>
    </citation>
    <scope>NUCLEOTIDE SEQUENCE [LARGE SCALE GENOMIC DNA]</scope>
</reference>
<sequence>MATAQTISNEVVKMEFSSTDEESGEGSIAEVADKARAAFWDRMNAGLLMHYFSKGFMVGSMNAIISGVFAGYLNVPSYLISATLNLATLPEIFTAVMGALSDYKPIFGYHRRPYLVMGWTMVFMSSLIMTIVGLPEPYYCHLEDGTYLYHEEPCNPQAAHEYVPFMWCLFLSSCGLMIAGAAADGLLVQLAKAESEDRRGRNQTKFYMVSALGAFVQCVMTAFGFNGKLYTGSFDQQYQLSFTQCAAIFMVPSSATALSCVWWVREVPAAKRSMRNFWGNSWRLLESRAFIVIAAYLFMGGSIFSISSNAGTWVSLQWAGVKMLQNQLSRLLAIMFTLVGMWLTQQYLLNVSWRKILFFTSVITLSIDAVPQFLTIFNVFRNQYFYLGEPIVTNIPLAIRSLVASFVANEVADENNCALVMGLLTTISNIAGPFAALMSNQIDVLFQPSLTDRQNYIEDQVSFRQTVAASYLLAYVSTILSFATLPLLPWQKKEAQRRKQEWPHRRVYAIIACLVLFIAFLYILTGDILVLDPDLSCLRFLGGTGC</sequence>
<comment type="caution">
    <text evidence="8">The sequence shown here is derived from an EMBL/GenBank/DDBJ whole genome shotgun (WGS) entry which is preliminary data.</text>
</comment>
<feature type="transmembrane region" description="Helical" evidence="7">
    <location>
        <begin position="508"/>
        <end position="531"/>
    </location>
</feature>
<dbReference type="InterPro" id="IPR036259">
    <property type="entry name" value="MFS_trans_sf"/>
</dbReference>
<dbReference type="InterPro" id="IPR039309">
    <property type="entry name" value="BT1"/>
</dbReference>
<dbReference type="SUPFAM" id="SSF103473">
    <property type="entry name" value="MFS general substrate transporter"/>
    <property type="match status" value="1"/>
</dbReference>
<feature type="transmembrane region" description="Helical" evidence="7">
    <location>
        <begin position="113"/>
        <end position="134"/>
    </location>
</feature>
<evidence type="ECO:0000256" key="1">
    <source>
        <dbReference type="ARBA" id="ARBA00004141"/>
    </source>
</evidence>
<accession>A0ABP0LMP8</accession>
<feature type="transmembrane region" description="Helical" evidence="7">
    <location>
        <begin position="51"/>
        <end position="72"/>
    </location>
</feature>
<feature type="transmembrane region" description="Helical" evidence="7">
    <location>
        <begin position="162"/>
        <end position="186"/>
    </location>
</feature>
<dbReference type="Proteomes" id="UP001642464">
    <property type="component" value="Unassembled WGS sequence"/>
</dbReference>
<keyword evidence="9" id="KW-1185">Reference proteome</keyword>
<keyword evidence="3" id="KW-0813">Transport</keyword>
<feature type="transmembrane region" description="Helical" evidence="7">
    <location>
        <begin position="468"/>
        <end position="488"/>
    </location>
</feature>
<keyword evidence="4 7" id="KW-0812">Transmembrane</keyword>
<gene>
    <name evidence="8" type="ORF">SCF082_LOCUS23341</name>
</gene>
<dbReference type="PANTHER" id="PTHR31585:SF5">
    <property type="entry name" value="RNA-BINDING S4 DOMAIN-CONTAINING PROTEIN"/>
    <property type="match status" value="1"/>
</dbReference>
<evidence type="ECO:0000256" key="2">
    <source>
        <dbReference type="ARBA" id="ARBA00007015"/>
    </source>
</evidence>
<dbReference type="PANTHER" id="PTHR31585">
    <property type="entry name" value="FOLATE-BIOPTERIN TRANSPORTER 1, CHLOROPLASTIC"/>
    <property type="match status" value="1"/>
</dbReference>
<evidence type="ECO:0000256" key="5">
    <source>
        <dbReference type="ARBA" id="ARBA00022989"/>
    </source>
</evidence>
<comment type="similarity">
    <text evidence="2">Belongs to the major facilitator superfamily. Folate-biopterin transporter (TC 2.A.71) family.</text>
</comment>
<dbReference type="InterPro" id="IPR004896">
    <property type="entry name" value="PucC-rel"/>
</dbReference>
<feature type="transmembrane region" description="Helical" evidence="7">
    <location>
        <begin position="327"/>
        <end position="344"/>
    </location>
</feature>
<evidence type="ECO:0000256" key="4">
    <source>
        <dbReference type="ARBA" id="ARBA00022692"/>
    </source>
</evidence>
<name>A0ABP0LMP8_9DINO</name>
<proteinExistence type="inferred from homology"/>
<evidence type="ECO:0000313" key="9">
    <source>
        <dbReference type="Proteomes" id="UP001642464"/>
    </source>
</evidence>
<evidence type="ECO:0000256" key="6">
    <source>
        <dbReference type="ARBA" id="ARBA00023136"/>
    </source>
</evidence>
<organism evidence="8 9">
    <name type="scientific">Durusdinium trenchii</name>
    <dbReference type="NCBI Taxonomy" id="1381693"/>
    <lineage>
        <taxon>Eukaryota</taxon>
        <taxon>Sar</taxon>
        <taxon>Alveolata</taxon>
        <taxon>Dinophyceae</taxon>
        <taxon>Suessiales</taxon>
        <taxon>Symbiodiniaceae</taxon>
        <taxon>Durusdinium</taxon>
    </lineage>
</organism>
<feature type="transmembrane region" description="Helical" evidence="7">
    <location>
        <begin position="206"/>
        <end position="226"/>
    </location>
</feature>
<comment type="subcellular location">
    <subcellularLocation>
        <location evidence="1">Membrane</location>
        <topology evidence="1">Multi-pass membrane protein</topology>
    </subcellularLocation>
</comment>
<protein>
    <submittedName>
        <fullName evidence="8">Ribulose-bisphosphate carboxylase</fullName>
    </submittedName>
</protein>
<evidence type="ECO:0000256" key="3">
    <source>
        <dbReference type="ARBA" id="ARBA00022448"/>
    </source>
</evidence>
<dbReference type="Pfam" id="PF03209">
    <property type="entry name" value="PUCC"/>
    <property type="match status" value="1"/>
</dbReference>
<evidence type="ECO:0000313" key="8">
    <source>
        <dbReference type="EMBL" id="CAK9040011.1"/>
    </source>
</evidence>
<feature type="transmembrane region" description="Helical" evidence="7">
    <location>
        <begin position="78"/>
        <end position="101"/>
    </location>
</feature>
<feature type="transmembrane region" description="Helical" evidence="7">
    <location>
        <begin position="285"/>
        <end position="307"/>
    </location>
</feature>